<dbReference type="Pfam" id="PF00561">
    <property type="entry name" value="Abhydrolase_1"/>
    <property type="match status" value="1"/>
</dbReference>
<gene>
    <name evidence="2" type="ordered locus">SGRA_2201</name>
</gene>
<dbReference type="eggNOG" id="COG1073">
    <property type="taxonomic scope" value="Bacteria"/>
</dbReference>
<dbReference type="Proteomes" id="UP000007519">
    <property type="component" value="Chromosome"/>
</dbReference>
<dbReference type="OrthoDB" id="1224630at2"/>
<reference evidence="2 3" key="1">
    <citation type="journal article" date="2012" name="Stand. Genomic Sci.">
        <title>Complete genome sequencing and analysis of Saprospira grandis str. Lewin, a predatory marine bacterium.</title>
        <authorList>
            <person name="Saw J.H."/>
            <person name="Yuryev A."/>
            <person name="Kanbe M."/>
            <person name="Hou S."/>
            <person name="Young A.G."/>
            <person name="Aizawa S."/>
            <person name="Alam M."/>
        </authorList>
    </citation>
    <scope>NUCLEOTIDE SEQUENCE [LARGE SCALE GENOMIC DNA]</scope>
    <source>
        <strain evidence="2 3">Lewin</strain>
    </source>
</reference>
<dbReference type="PANTHER" id="PTHR43798">
    <property type="entry name" value="MONOACYLGLYCEROL LIPASE"/>
    <property type="match status" value="1"/>
</dbReference>
<dbReference type="KEGG" id="sgn:SGRA_2201"/>
<organism evidence="2 3">
    <name type="scientific">Saprospira grandis (strain Lewin)</name>
    <dbReference type="NCBI Taxonomy" id="984262"/>
    <lineage>
        <taxon>Bacteria</taxon>
        <taxon>Pseudomonadati</taxon>
        <taxon>Bacteroidota</taxon>
        <taxon>Saprospiria</taxon>
        <taxon>Saprospirales</taxon>
        <taxon>Saprospiraceae</taxon>
        <taxon>Saprospira</taxon>
    </lineage>
</organism>
<dbReference type="HOGENOM" id="CLU_020336_32_0_10"/>
<dbReference type="PANTHER" id="PTHR43798:SF33">
    <property type="entry name" value="HYDROLASE, PUTATIVE (AFU_ORTHOLOGUE AFUA_2G14860)-RELATED"/>
    <property type="match status" value="1"/>
</dbReference>
<dbReference type="AlphaFoldDB" id="H6L3I2"/>
<dbReference type="InterPro" id="IPR050266">
    <property type="entry name" value="AB_hydrolase_sf"/>
</dbReference>
<sequence length="291" mass="33919">MMRWKKWRKIGLLFSLFLGLSFISDACMQFRMSDKKVQKKFKKLPIKPKIGRYELDGRTIRYLELGPEDAPTIVFIHGAPGSSQDYMKYLQDSSLYQNYHLLAVDRPGYGYSNFGKALPSIAEQARYLAPVLALNQYKKPPILVGHSYGGPVAVRLAMDYPEQTGPLYLLASALDPEHEKVFWFNYPMRYTIFNWPLPRSLKVANKEKLAHAKELEEMLPFWENLENETVLVHGRNDKIVPIENSYFAEKALTKAPVDSIYQDKMNHFLIWNRYELIRDRLLELANNYTKD</sequence>
<dbReference type="EMBL" id="CP002831">
    <property type="protein sequence ID" value="AFC24930.1"/>
    <property type="molecule type" value="Genomic_DNA"/>
</dbReference>
<dbReference type="Gene3D" id="3.40.50.1820">
    <property type="entry name" value="alpha/beta hydrolase"/>
    <property type="match status" value="1"/>
</dbReference>
<protein>
    <submittedName>
        <fullName evidence="2">Alpha/beta hydrolase fold protein</fullName>
    </submittedName>
</protein>
<name>H6L3I2_SAPGL</name>
<keyword evidence="2" id="KW-0378">Hydrolase</keyword>
<dbReference type="InterPro" id="IPR000073">
    <property type="entry name" value="AB_hydrolase_1"/>
</dbReference>
<accession>H6L3I2</accession>
<dbReference type="PRINTS" id="PR00111">
    <property type="entry name" value="ABHYDROLASE"/>
</dbReference>
<dbReference type="STRING" id="984262.SGRA_2201"/>
<feature type="domain" description="AB hydrolase-1" evidence="1">
    <location>
        <begin position="71"/>
        <end position="183"/>
    </location>
</feature>
<keyword evidence="3" id="KW-1185">Reference proteome</keyword>
<evidence type="ECO:0000313" key="2">
    <source>
        <dbReference type="EMBL" id="AFC24930.1"/>
    </source>
</evidence>
<evidence type="ECO:0000313" key="3">
    <source>
        <dbReference type="Proteomes" id="UP000007519"/>
    </source>
</evidence>
<dbReference type="SUPFAM" id="SSF53474">
    <property type="entry name" value="alpha/beta-Hydrolases"/>
    <property type="match status" value="1"/>
</dbReference>
<dbReference type="RefSeq" id="WP_015692546.1">
    <property type="nucleotide sequence ID" value="NC_016940.1"/>
</dbReference>
<dbReference type="GO" id="GO:0016020">
    <property type="term" value="C:membrane"/>
    <property type="evidence" value="ECO:0007669"/>
    <property type="project" value="TreeGrafter"/>
</dbReference>
<dbReference type="GO" id="GO:0016787">
    <property type="term" value="F:hydrolase activity"/>
    <property type="evidence" value="ECO:0007669"/>
    <property type="project" value="UniProtKB-KW"/>
</dbReference>
<proteinExistence type="predicted"/>
<dbReference type="InterPro" id="IPR029058">
    <property type="entry name" value="AB_hydrolase_fold"/>
</dbReference>
<evidence type="ECO:0000259" key="1">
    <source>
        <dbReference type="Pfam" id="PF00561"/>
    </source>
</evidence>